<feature type="transmembrane region" description="Helical" evidence="2">
    <location>
        <begin position="35"/>
        <end position="53"/>
    </location>
</feature>
<keyword evidence="2" id="KW-0812">Transmembrane</keyword>
<dbReference type="AlphaFoldDB" id="A0AAE4FR79"/>
<organism evidence="3 4">
    <name type="scientific">Pseudocalidococcus azoricus BACA0444</name>
    <dbReference type="NCBI Taxonomy" id="2918990"/>
    <lineage>
        <taxon>Bacteria</taxon>
        <taxon>Bacillati</taxon>
        <taxon>Cyanobacteriota</taxon>
        <taxon>Cyanophyceae</taxon>
        <taxon>Acaryochloridales</taxon>
        <taxon>Thermosynechococcaceae</taxon>
        <taxon>Pseudocalidococcus</taxon>
        <taxon>Pseudocalidococcus azoricus</taxon>
    </lineage>
</organism>
<keyword evidence="2" id="KW-0472">Membrane</keyword>
<name>A0AAE4FR79_9CYAN</name>
<keyword evidence="4" id="KW-1185">Reference proteome</keyword>
<reference evidence="4" key="1">
    <citation type="submission" date="2023-07" db="EMBL/GenBank/DDBJ databases">
        <authorList>
            <person name="Luz R."/>
            <person name="Cordeiro R."/>
            <person name="Fonseca A."/>
            <person name="Goncalves V."/>
        </authorList>
    </citation>
    <scope>NUCLEOTIDE SEQUENCE [LARGE SCALE GENOMIC DNA]</scope>
    <source>
        <strain evidence="4">BACA0444</strain>
    </source>
</reference>
<accession>A0AAE4FR79</accession>
<feature type="region of interest" description="Disordered" evidence="1">
    <location>
        <begin position="60"/>
        <end position="82"/>
    </location>
</feature>
<gene>
    <name evidence="3" type="ORF">RIF25_01365</name>
</gene>
<evidence type="ECO:0000256" key="1">
    <source>
        <dbReference type="SAM" id="MobiDB-lite"/>
    </source>
</evidence>
<dbReference type="EMBL" id="JAVMIP010000001">
    <property type="protein sequence ID" value="MDS3859446.1"/>
    <property type="molecule type" value="Genomic_DNA"/>
</dbReference>
<evidence type="ECO:0000313" key="4">
    <source>
        <dbReference type="Proteomes" id="UP001268256"/>
    </source>
</evidence>
<dbReference type="RefSeq" id="WP_322876774.1">
    <property type="nucleotide sequence ID" value="NZ_JAVMIP010000001.1"/>
</dbReference>
<feature type="compositionally biased region" description="Polar residues" evidence="1">
    <location>
        <begin position="60"/>
        <end position="71"/>
    </location>
</feature>
<evidence type="ECO:0000313" key="3">
    <source>
        <dbReference type="EMBL" id="MDS3859446.1"/>
    </source>
</evidence>
<keyword evidence="2" id="KW-1133">Transmembrane helix</keyword>
<feature type="compositionally biased region" description="Basic and acidic residues" evidence="1">
    <location>
        <begin position="73"/>
        <end position="82"/>
    </location>
</feature>
<sequence length="82" mass="9027">MHKVNQQPANLDLGWSIQIYSGQRRLVCVLDASHAWSLITGIGLGFLSALLTIHAPMNQAQSPSLGNQPIKSQDFDYSHWPG</sequence>
<comment type="caution">
    <text evidence="3">The sequence shown here is derived from an EMBL/GenBank/DDBJ whole genome shotgun (WGS) entry which is preliminary data.</text>
</comment>
<evidence type="ECO:0000256" key="2">
    <source>
        <dbReference type="SAM" id="Phobius"/>
    </source>
</evidence>
<proteinExistence type="predicted"/>
<dbReference type="Proteomes" id="UP001268256">
    <property type="component" value="Unassembled WGS sequence"/>
</dbReference>
<protein>
    <submittedName>
        <fullName evidence="3">Uncharacterized protein</fullName>
    </submittedName>
</protein>